<evidence type="ECO:0000256" key="2">
    <source>
        <dbReference type="ARBA" id="ARBA00023014"/>
    </source>
</evidence>
<evidence type="ECO:0000259" key="3">
    <source>
        <dbReference type="Pfam" id="PF00111"/>
    </source>
</evidence>
<organism evidence="4">
    <name type="scientific">Minutocellus polymorphus</name>
    <dbReference type="NCBI Taxonomy" id="265543"/>
    <lineage>
        <taxon>Eukaryota</taxon>
        <taxon>Sar</taxon>
        <taxon>Stramenopiles</taxon>
        <taxon>Ochrophyta</taxon>
        <taxon>Bacillariophyta</taxon>
        <taxon>Mediophyceae</taxon>
        <taxon>Cymatosirophycidae</taxon>
        <taxon>Cymatosirales</taxon>
        <taxon>Cymatosiraceae</taxon>
        <taxon>Minutocellus</taxon>
    </lineage>
</organism>
<dbReference type="EMBL" id="HBEJ01008654">
    <property type="protein sequence ID" value="CAD8368742.1"/>
    <property type="molecule type" value="Transcribed_RNA"/>
</dbReference>
<feature type="domain" description="2Fe-2S ferredoxin-type" evidence="3">
    <location>
        <begin position="27"/>
        <end position="73"/>
    </location>
</feature>
<dbReference type="Gene3D" id="3.10.20.30">
    <property type="match status" value="1"/>
</dbReference>
<keyword evidence="2" id="KW-0411">Iron-sulfur</keyword>
<keyword evidence="1" id="KW-0001">2Fe-2S</keyword>
<reference evidence="4" key="1">
    <citation type="submission" date="2021-01" db="EMBL/GenBank/DDBJ databases">
        <authorList>
            <person name="Corre E."/>
            <person name="Pelletier E."/>
            <person name="Niang G."/>
            <person name="Scheremetjew M."/>
            <person name="Finn R."/>
            <person name="Kale V."/>
            <person name="Holt S."/>
            <person name="Cochrane G."/>
            <person name="Meng A."/>
            <person name="Brown T."/>
            <person name="Cohen L."/>
        </authorList>
    </citation>
    <scope>NUCLEOTIDE SEQUENCE</scope>
    <source>
        <strain evidence="4">CCMP3303</strain>
    </source>
</reference>
<gene>
    <name evidence="4" type="ORF">MPOL1434_LOCUS5095</name>
</gene>
<accession>A0A7S0AML6</accession>
<dbReference type="GO" id="GO:0051537">
    <property type="term" value="F:2 iron, 2 sulfur cluster binding"/>
    <property type="evidence" value="ECO:0007669"/>
    <property type="project" value="UniProtKB-KW"/>
</dbReference>
<proteinExistence type="predicted"/>
<evidence type="ECO:0000256" key="1">
    <source>
        <dbReference type="ARBA" id="ARBA00022714"/>
    </source>
</evidence>
<dbReference type="SUPFAM" id="SSF54292">
    <property type="entry name" value="2Fe-2S ferredoxin-like"/>
    <property type="match status" value="1"/>
</dbReference>
<sequence length="99" mass="11000">MRLAMLVRGVKLNDPLAKRFDTKSGGNCGAGGLCRTCAVSVLRGGEVLNPQKISEKQMLEDNPRWRLACKAFVGYGMQEGEITLQVNPRQWGQDCEEWS</sequence>
<dbReference type="InterPro" id="IPR001041">
    <property type="entry name" value="2Fe-2S_ferredoxin-type"/>
</dbReference>
<dbReference type="Pfam" id="PF00111">
    <property type="entry name" value="Fer2"/>
    <property type="match status" value="1"/>
</dbReference>
<dbReference type="AlphaFoldDB" id="A0A7S0AML6"/>
<protein>
    <recommendedName>
        <fullName evidence="3">2Fe-2S ferredoxin-type domain-containing protein</fullName>
    </recommendedName>
</protein>
<name>A0A7S0AML6_9STRA</name>
<keyword evidence="1" id="KW-0408">Iron</keyword>
<dbReference type="InterPro" id="IPR012675">
    <property type="entry name" value="Beta-grasp_dom_sf"/>
</dbReference>
<evidence type="ECO:0000313" key="4">
    <source>
        <dbReference type="EMBL" id="CAD8368742.1"/>
    </source>
</evidence>
<keyword evidence="1" id="KW-0479">Metal-binding</keyword>
<dbReference type="InterPro" id="IPR036010">
    <property type="entry name" value="2Fe-2S_ferredoxin-like_sf"/>
</dbReference>